<accession>A0A1I8FJP4</accession>
<sequence>MPTSNGLAESAQQQSIASRRPECIVPVLLWQLTAASIDGGGDVQQARATLAQLRDRAAEWPEGTPCIRMLEI</sequence>
<dbReference type="AlphaFoldDB" id="A0A1I8FJP4"/>
<name>A0A1I8FJP4_9PLAT</name>
<evidence type="ECO:0000313" key="2">
    <source>
        <dbReference type="WBParaSite" id="maker-unitig_37736-snap-gene-0.2-mRNA-1"/>
    </source>
</evidence>
<proteinExistence type="predicted"/>
<dbReference type="WBParaSite" id="maker-unitig_37736-snap-gene-0.2-mRNA-1">
    <property type="protein sequence ID" value="maker-unitig_37736-snap-gene-0.2-mRNA-1"/>
    <property type="gene ID" value="maker-unitig_37736-snap-gene-0.2"/>
</dbReference>
<reference evidence="2" key="1">
    <citation type="submission" date="2016-11" db="UniProtKB">
        <authorList>
            <consortium name="WormBaseParasite"/>
        </authorList>
    </citation>
    <scope>IDENTIFICATION</scope>
</reference>
<organism evidence="1 2">
    <name type="scientific">Macrostomum lignano</name>
    <dbReference type="NCBI Taxonomy" id="282301"/>
    <lineage>
        <taxon>Eukaryota</taxon>
        <taxon>Metazoa</taxon>
        <taxon>Spiralia</taxon>
        <taxon>Lophotrochozoa</taxon>
        <taxon>Platyhelminthes</taxon>
        <taxon>Rhabditophora</taxon>
        <taxon>Macrostomorpha</taxon>
        <taxon>Macrostomida</taxon>
        <taxon>Macrostomidae</taxon>
        <taxon>Macrostomum</taxon>
    </lineage>
</organism>
<dbReference type="Proteomes" id="UP000095280">
    <property type="component" value="Unplaced"/>
</dbReference>
<protein>
    <submittedName>
        <fullName evidence="2">DUF5107 domain-containing protein</fullName>
    </submittedName>
</protein>
<keyword evidence="1" id="KW-1185">Reference proteome</keyword>
<evidence type="ECO:0000313" key="1">
    <source>
        <dbReference type="Proteomes" id="UP000095280"/>
    </source>
</evidence>